<dbReference type="RefSeq" id="WP_231329975.1">
    <property type="nucleotide sequence ID" value="NZ_CP059572.1"/>
</dbReference>
<comment type="subcellular location">
    <subcellularLocation>
        <location evidence="1">Cell membrane</location>
        <topology evidence="1">Lipid-anchor</topology>
    </subcellularLocation>
</comment>
<evidence type="ECO:0000256" key="2">
    <source>
        <dbReference type="ARBA" id="ARBA00005695"/>
    </source>
</evidence>
<organism evidence="5 6">
    <name type="scientific">Actinomadura graeca</name>
    <dbReference type="NCBI Taxonomy" id="2750812"/>
    <lineage>
        <taxon>Bacteria</taxon>
        <taxon>Bacillati</taxon>
        <taxon>Actinomycetota</taxon>
        <taxon>Actinomycetes</taxon>
        <taxon>Streptosporangiales</taxon>
        <taxon>Thermomonosporaceae</taxon>
        <taxon>Actinomadura</taxon>
    </lineage>
</organism>
<dbReference type="InterPro" id="IPR000914">
    <property type="entry name" value="SBP_5_dom"/>
</dbReference>
<evidence type="ECO:0000313" key="6">
    <source>
        <dbReference type="Proteomes" id="UP001049518"/>
    </source>
</evidence>
<dbReference type="PANTHER" id="PTHR30290:SF38">
    <property type="entry name" value="D,D-DIPEPTIDE-BINDING PERIPLASMIC PROTEIN DDPA-RELATED"/>
    <property type="match status" value="1"/>
</dbReference>
<dbReference type="SUPFAM" id="SSF53850">
    <property type="entry name" value="Periplasmic binding protein-like II"/>
    <property type="match status" value="1"/>
</dbReference>
<dbReference type="InterPro" id="IPR030678">
    <property type="entry name" value="Peptide/Ni-bd"/>
</dbReference>
<comment type="similarity">
    <text evidence="2">Belongs to the bacterial solute-binding protein 5 family.</text>
</comment>
<evidence type="ECO:0000256" key="3">
    <source>
        <dbReference type="ARBA" id="ARBA00022729"/>
    </source>
</evidence>
<sequence length="507" mass="54215">MGGGVAALLMSACAGSGKTSGAGSGAQAKTGGTLKVADYLGGATDTPDPLTTVYSGSMAACLYDRLTSFSGQTGLQPELAESWSSSEDLKTWTFTLRKGVKFHNGADFTAKDVVHTYKRLMSPSSPPNPQTTWQNLIDEDSVVQGDDEYTVVFKLKAGAWDLPYLVSHAYGAIVPDGFTSEQLKKNPVGTGPYKYKSFVSGQKFTGTRHAGYWRTGFPKPDAIAITSVVDVAQRLNGLRSGQFNIALRLDPVGAKAVKGNPEITVAHIQTGGFTQLNMLCKGPLADARCRKAMKLAIDRPALLQSMYLGWGQVGQDHTIAPNSPVNPALPVIKRDVAQAKRLLAEAGHPDGITVDVHFVSGRSGQNMAQFYQAQAAAAGIKINLVPTPPATFVEGILGQKFPMHAGQYEERPGIALTDIIFGEWGSTKKSYALWSNAEFPALSAQARAEPDVAKRKALYVRLARLLEDDGNLIVACYEQNVVATRGVTGFQISTLGTQPEWSTALSR</sequence>
<protein>
    <submittedName>
        <fullName evidence="5">ABC transporter substrate-binding protein</fullName>
    </submittedName>
</protein>
<gene>
    <name evidence="5" type="ORF">AGRA3207_005556</name>
</gene>
<keyword evidence="3" id="KW-0732">Signal</keyword>
<accession>A0ABX8R3J0</accession>
<dbReference type="PROSITE" id="PS01040">
    <property type="entry name" value="SBP_BACTERIAL_5"/>
    <property type="match status" value="1"/>
</dbReference>
<dbReference type="PIRSF" id="PIRSF002741">
    <property type="entry name" value="MppA"/>
    <property type="match status" value="1"/>
</dbReference>
<dbReference type="Gene3D" id="3.10.105.10">
    <property type="entry name" value="Dipeptide-binding Protein, Domain 3"/>
    <property type="match status" value="1"/>
</dbReference>
<dbReference type="InterPro" id="IPR023765">
    <property type="entry name" value="SBP_5_CS"/>
</dbReference>
<feature type="domain" description="Solute-binding protein family 5" evidence="4">
    <location>
        <begin position="75"/>
        <end position="405"/>
    </location>
</feature>
<dbReference type="Pfam" id="PF00496">
    <property type="entry name" value="SBP_bac_5"/>
    <property type="match status" value="1"/>
</dbReference>
<dbReference type="Gene3D" id="3.90.76.10">
    <property type="entry name" value="Dipeptide-binding Protein, Domain 1"/>
    <property type="match status" value="1"/>
</dbReference>
<dbReference type="EMBL" id="CP059572">
    <property type="protein sequence ID" value="QXJ24267.1"/>
    <property type="molecule type" value="Genomic_DNA"/>
</dbReference>
<name>A0ABX8R3J0_9ACTN</name>
<evidence type="ECO:0000259" key="4">
    <source>
        <dbReference type="Pfam" id="PF00496"/>
    </source>
</evidence>
<dbReference type="Gene3D" id="3.40.190.10">
    <property type="entry name" value="Periplasmic binding protein-like II"/>
    <property type="match status" value="1"/>
</dbReference>
<dbReference type="Proteomes" id="UP001049518">
    <property type="component" value="Chromosome"/>
</dbReference>
<proteinExistence type="inferred from homology"/>
<dbReference type="InterPro" id="IPR039424">
    <property type="entry name" value="SBP_5"/>
</dbReference>
<dbReference type="CDD" id="cd08503">
    <property type="entry name" value="PBP2_NikA_DppA_OppA_like_17"/>
    <property type="match status" value="1"/>
</dbReference>
<reference evidence="5" key="1">
    <citation type="submission" date="2020-07" db="EMBL/GenBank/DDBJ databases">
        <authorList>
            <person name="Tarantini F.S."/>
            <person name="Hong K.W."/>
            <person name="Chan K.G."/>
        </authorList>
    </citation>
    <scope>NUCLEOTIDE SEQUENCE</scope>
    <source>
        <strain evidence="5">32-07</strain>
    </source>
</reference>
<keyword evidence="6" id="KW-1185">Reference proteome</keyword>
<evidence type="ECO:0000313" key="5">
    <source>
        <dbReference type="EMBL" id="QXJ24267.1"/>
    </source>
</evidence>
<dbReference type="PANTHER" id="PTHR30290">
    <property type="entry name" value="PERIPLASMIC BINDING COMPONENT OF ABC TRANSPORTER"/>
    <property type="match status" value="1"/>
</dbReference>
<evidence type="ECO:0000256" key="1">
    <source>
        <dbReference type="ARBA" id="ARBA00004193"/>
    </source>
</evidence>